<sequence length="53" mass="5581">MPKDLGGEVAQGVNPVTGHTPTKKGNLKLCENIPLSASSVNTTKSYYTSSLMD</sequence>
<reference evidence="2" key="1">
    <citation type="journal article" date="2019" name="bioRxiv">
        <title>The Genome of the Zebra Mussel, Dreissena polymorpha: A Resource for Invasive Species Research.</title>
        <authorList>
            <person name="McCartney M.A."/>
            <person name="Auch B."/>
            <person name="Kono T."/>
            <person name="Mallez S."/>
            <person name="Zhang Y."/>
            <person name="Obille A."/>
            <person name="Becker A."/>
            <person name="Abrahante J.E."/>
            <person name="Garbe J."/>
            <person name="Badalamenti J.P."/>
            <person name="Herman A."/>
            <person name="Mangelson H."/>
            <person name="Liachko I."/>
            <person name="Sullivan S."/>
            <person name="Sone E.D."/>
            <person name="Koren S."/>
            <person name="Silverstein K.A.T."/>
            <person name="Beckman K.B."/>
            <person name="Gohl D.M."/>
        </authorList>
    </citation>
    <scope>NUCLEOTIDE SEQUENCE</scope>
    <source>
        <strain evidence="2">Duluth1</strain>
        <tissue evidence="2">Whole animal</tissue>
    </source>
</reference>
<evidence type="ECO:0000313" key="2">
    <source>
        <dbReference type="EMBL" id="KAH3824530.1"/>
    </source>
</evidence>
<dbReference type="AlphaFoldDB" id="A0A9D4GWX5"/>
<protein>
    <submittedName>
        <fullName evidence="2">Uncharacterized protein</fullName>
    </submittedName>
</protein>
<dbReference type="EMBL" id="JAIWYP010000005">
    <property type="protein sequence ID" value="KAH3824530.1"/>
    <property type="molecule type" value="Genomic_DNA"/>
</dbReference>
<accession>A0A9D4GWX5</accession>
<proteinExistence type="predicted"/>
<name>A0A9D4GWX5_DREPO</name>
<keyword evidence="3" id="KW-1185">Reference proteome</keyword>
<dbReference type="Proteomes" id="UP000828390">
    <property type="component" value="Unassembled WGS sequence"/>
</dbReference>
<organism evidence="2 3">
    <name type="scientific">Dreissena polymorpha</name>
    <name type="common">Zebra mussel</name>
    <name type="synonym">Mytilus polymorpha</name>
    <dbReference type="NCBI Taxonomy" id="45954"/>
    <lineage>
        <taxon>Eukaryota</taxon>
        <taxon>Metazoa</taxon>
        <taxon>Spiralia</taxon>
        <taxon>Lophotrochozoa</taxon>
        <taxon>Mollusca</taxon>
        <taxon>Bivalvia</taxon>
        <taxon>Autobranchia</taxon>
        <taxon>Heteroconchia</taxon>
        <taxon>Euheterodonta</taxon>
        <taxon>Imparidentia</taxon>
        <taxon>Neoheterodontei</taxon>
        <taxon>Myida</taxon>
        <taxon>Dreissenoidea</taxon>
        <taxon>Dreissenidae</taxon>
        <taxon>Dreissena</taxon>
    </lineage>
</organism>
<evidence type="ECO:0000313" key="3">
    <source>
        <dbReference type="Proteomes" id="UP000828390"/>
    </source>
</evidence>
<evidence type="ECO:0000256" key="1">
    <source>
        <dbReference type="SAM" id="MobiDB-lite"/>
    </source>
</evidence>
<reference evidence="2" key="2">
    <citation type="submission" date="2020-11" db="EMBL/GenBank/DDBJ databases">
        <authorList>
            <person name="McCartney M.A."/>
            <person name="Auch B."/>
            <person name="Kono T."/>
            <person name="Mallez S."/>
            <person name="Becker A."/>
            <person name="Gohl D.M."/>
            <person name="Silverstein K.A.T."/>
            <person name="Koren S."/>
            <person name="Bechman K.B."/>
            <person name="Herman A."/>
            <person name="Abrahante J.E."/>
            <person name="Garbe J."/>
        </authorList>
    </citation>
    <scope>NUCLEOTIDE SEQUENCE</scope>
    <source>
        <strain evidence="2">Duluth1</strain>
        <tissue evidence="2">Whole animal</tissue>
    </source>
</reference>
<comment type="caution">
    <text evidence="2">The sequence shown here is derived from an EMBL/GenBank/DDBJ whole genome shotgun (WGS) entry which is preliminary data.</text>
</comment>
<feature type="region of interest" description="Disordered" evidence="1">
    <location>
        <begin position="1"/>
        <end position="23"/>
    </location>
</feature>
<gene>
    <name evidence="2" type="ORF">DPMN_126367</name>
</gene>